<organism evidence="1 2">
    <name type="scientific">Peronosclerospora sorghi</name>
    <dbReference type="NCBI Taxonomy" id="230839"/>
    <lineage>
        <taxon>Eukaryota</taxon>
        <taxon>Sar</taxon>
        <taxon>Stramenopiles</taxon>
        <taxon>Oomycota</taxon>
        <taxon>Peronosporomycetes</taxon>
        <taxon>Peronosporales</taxon>
        <taxon>Peronosporaceae</taxon>
        <taxon>Peronosclerospora</taxon>
    </lineage>
</organism>
<accession>A0ACC0VWC4</accession>
<evidence type="ECO:0000313" key="2">
    <source>
        <dbReference type="Proteomes" id="UP001163321"/>
    </source>
</evidence>
<name>A0ACC0VWC4_9STRA</name>
<comment type="caution">
    <text evidence="1">The sequence shown here is derived from an EMBL/GenBank/DDBJ whole genome shotgun (WGS) entry which is preliminary data.</text>
</comment>
<dbReference type="EMBL" id="CM047585">
    <property type="protein sequence ID" value="KAI9910023.1"/>
    <property type="molecule type" value="Genomic_DNA"/>
</dbReference>
<sequence>MKDTYWKKGEATDFISPLHAGHCNTWIALQAPQLAAASFAFENVHCMQDQPMIRTDGWRI</sequence>
<evidence type="ECO:0000313" key="1">
    <source>
        <dbReference type="EMBL" id="KAI9910023.1"/>
    </source>
</evidence>
<dbReference type="Proteomes" id="UP001163321">
    <property type="component" value="Chromosome 6"/>
</dbReference>
<protein>
    <submittedName>
        <fullName evidence="1">Uncharacterized protein</fullName>
    </submittedName>
</protein>
<keyword evidence="2" id="KW-1185">Reference proteome</keyword>
<reference evidence="1 2" key="1">
    <citation type="journal article" date="2022" name="bioRxiv">
        <title>The genome of the oomycete Peronosclerospora sorghi, a cosmopolitan pathogen of maize and sorghum, is inflated with dispersed pseudogenes.</title>
        <authorList>
            <person name="Fletcher K."/>
            <person name="Martin F."/>
            <person name="Isakeit T."/>
            <person name="Cavanaugh K."/>
            <person name="Magill C."/>
            <person name="Michelmore R."/>
        </authorList>
    </citation>
    <scope>NUCLEOTIDE SEQUENCE [LARGE SCALE GENOMIC DNA]</scope>
    <source>
        <strain evidence="1">P6</strain>
    </source>
</reference>
<proteinExistence type="predicted"/>
<gene>
    <name evidence="1" type="ORF">PsorP6_011200</name>
</gene>